<sequence>MADATKVKNAEQALQTLQHDGKCHSLLKKYYTKEVIEKLKNKSTSMNATLWDCIQSGITVGYETSAGNFRRRSLIPFCSGESKGLCRGVLGVVNLDSGVGIYAPDAESYATFSDLFYPIINVSK</sequence>
<organism evidence="3 4">
    <name type="scientific">Ramazzottius varieornatus</name>
    <name type="common">Water bear</name>
    <name type="synonym">Tardigrade</name>
    <dbReference type="NCBI Taxonomy" id="947166"/>
    <lineage>
        <taxon>Eukaryota</taxon>
        <taxon>Metazoa</taxon>
        <taxon>Ecdysozoa</taxon>
        <taxon>Tardigrada</taxon>
        <taxon>Eutardigrada</taxon>
        <taxon>Parachela</taxon>
        <taxon>Hypsibioidea</taxon>
        <taxon>Ramazzottiidae</taxon>
        <taxon>Ramazzottius</taxon>
    </lineage>
</organism>
<dbReference type="InterPro" id="IPR000749">
    <property type="entry name" value="ATP-guanido_PTrfase"/>
</dbReference>
<proteinExistence type="inferred from homology"/>
<gene>
    <name evidence="3" type="primary">RvY_15828-1</name>
    <name evidence="3" type="synonym">RvY_15828.1</name>
    <name evidence="3" type="ORF">RvY_15828</name>
</gene>
<evidence type="ECO:0000256" key="1">
    <source>
        <dbReference type="PROSITE-ProRule" id="PRU00842"/>
    </source>
</evidence>
<dbReference type="InterPro" id="IPR022413">
    <property type="entry name" value="ATP-guanido_PTrfase_N"/>
</dbReference>
<evidence type="ECO:0000313" key="4">
    <source>
        <dbReference type="Proteomes" id="UP000186922"/>
    </source>
</evidence>
<dbReference type="PANTHER" id="PTHR11547">
    <property type="entry name" value="ARGININE OR CREATINE KINASE"/>
    <property type="match status" value="1"/>
</dbReference>
<reference evidence="3 4" key="1">
    <citation type="journal article" date="2016" name="Nat. Commun.">
        <title>Extremotolerant tardigrade genome and improved radiotolerance of human cultured cells by tardigrade-unique protein.</title>
        <authorList>
            <person name="Hashimoto T."/>
            <person name="Horikawa D.D."/>
            <person name="Saito Y."/>
            <person name="Kuwahara H."/>
            <person name="Kozuka-Hata H."/>
            <person name="Shin-I T."/>
            <person name="Minakuchi Y."/>
            <person name="Ohishi K."/>
            <person name="Motoyama A."/>
            <person name="Aizu T."/>
            <person name="Enomoto A."/>
            <person name="Kondo K."/>
            <person name="Tanaka S."/>
            <person name="Hara Y."/>
            <person name="Koshikawa S."/>
            <person name="Sagara H."/>
            <person name="Miura T."/>
            <person name="Yokobori S."/>
            <person name="Miyagawa K."/>
            <person name="Suzuki Y."/>
            <person name="Kubo T."/>
            <person name="Oyama M."/>
            <person name="Kohara Y."/>
            <person name="Fujiyama A."/>
            <person name="Arakawa K."/>
            <person name="Katayama T."/>
            <person name="Toyoda A."/>
            <person name="Kunieda T."/>
        </authorList>
    </citation>
    <scope>NUCLEOTIDE SEQUENCE [LARGE SCALE GENOMIC DNA]</scope>
    <source>
        <strain evidence="3 4">YOKOZUNA-1</strain>
    </source>
</reference>
<dbReference type="InterPro" id="IPR036802">
    <property type="entry name" value="ATP-guanido_PTrfase_N_sf"/>
</dbReference>
<protein>
    <recommendedName>
        <fullName evidence="2">Phosphagen kinase N-terminal domain-containing protein</fullName>
    </recommendedName>
</protein>
<dbReference type="Gene3D" id="1.10.135.10">
    <property type="entry name" value="ATP:guanido phosphotransferase, N-terminal domain"/>
    <property type="match status" value="2"/>
</dbReference>
<keyword evidence="4" id="KW-1185">Reference proteome</keyword>
<dbReference type="AlphaFoldDB" id="A0A1D1VWB0"/>
<evidence type="ECO:0000313" key="3">
    <source>
        <dbReference type="EMBL" id="GAV05747.1"/>
    </source>
</evidence>
<dbReference type="GO" id="GO:0005615">
    <property type="term" value="C:extracellular space"/>
    <property type="evidence" value="ECO:0007669"/>
    <property type="project" value="TreeGrafter"/>
</dbReference>
<dbReference type="OrthoDB" id="430219at2759"/>
<dbReference type="GO" id="GO:0046314">
    <property type="term" value="P:phosphocreatine biosynthetic process"/>
    <property type="evidence" value="ECO:0007669"/>
    <property type="project" value="InterPro"/>
</dbReference>
<dbReference type="PROSITE" id="PS51509">
    <property type="entry name" value="PHOSPHAGEN_KINASE_N"/>
    <property type="match status" value="1"/>
</dbReference>
<accession>A0A1D1VWB0</accession>
<dbReference type="FunFam" id="1.10.135.10:FF:000003">
    <property type="entry name" value="Three-domain arginine kinase"/>
    <property type="match status" value="1"/>
</dbReference>
<dbReference type="Pfam" id="PF02807">
    <property type="entry name" value="ATP-gua_PtransN"/>
    <property type="match status" value="1"/>
</dbReference>
<dbReference type="SUPFAM" id="SSF48034">
    <property type="entry name" value="Guanido kinase N-terminal domain"/>
    <property type="match status" value="2"/>
</dbReference>
<name>A0A1D1VWB0_RAMVA</name>
<feature type="domain" description="Phosphagen kinase N-terminal" evidence="2">
    <location>
        <begin position="9"/>
        <end position="124"/>
    </location>
</feature>
<dbReference type="GO" id="GO:0004111">
    <property type="term" value="F:creatine kinase activity"/>
    <property type="evidence" value="ECO:0007669"/>
    <property type="project" value="InterPro"/>
</dbReference>
<dbReference type="PANTHER" id="PTHR11547:SF38">
    <property type="entry name" value="ARGININE KINASE 1-RELATED"/>
    <property type="match status" value="1"/>
</dbReference>
<evidence type="ECO:0000259" key="2">
    <source>
        <dbReference type="PROSITE" id="PS51509"/>
    </source>
</evidence>
<dbReference type="STRING" id="947166.A0A1D1VWB0"/>
<dbReference type="EMBL" id="BDGG01000012">
    <property type="protein sequence ID" value="GAV05747.1"/>
    <property type="molecule type" value="Genomic_DNA"/>
</dbReference>
<comment type="caution">
    <text evidence="3">The sequence shown here is derived from an EMBL/GenBank/DDBJ whole genome shotgun (WGS) entry which is preliminary data.</text>
</comment>
<comment type="similarity">
    <text evidence="1">Belongs to the ATP:guanido phosphotransferase family.</text>
</comment>
<dbReference type="Proteomes" id="UP000186922">
    <property type="component" value="Unassembled WGS sequence"/>
</dbReference>